<evidence type="ECO:0000256" key="3">
    <source>
        <dbReference type="ARBA" id="ARBA00022553"/>
    </source>
</evidence>
<comment type="caution">
    <text evidence="9">The sequence shown here is derived from an EMBL/GenBank/DDBJ whole genome shotgun (WGS) entry which is preliminary data.</text>
</comment>
<dbReference type="Pfam" id="PF00072">
    <property type="entry name" value="Response_reg"/>
    <property type="match status" value="1"/>
</dbReference>
<dbReference type="InterPro" id="IPR036890">
    <property type="entry name" value="HATPase_C_sf"/>
</dbReference>
<dbReference type="InterPro" id="IPR011006">
    <property type="entry name" value="CheY-like_superfamily"/>
</dbReference>
<dbReference type="InterPro" id="IPR005467">
    <property type="entry name" value="His_kinase_dom"/>
</dbReference>
<reference evidence="9 10" key="1">
    <citation type="journal article" date="2015" name="Stand. Genomic Sci.">
        <title>Genomic Encyclopedia of Bacterial and Archaeal Type Strains, Phase III: the genomes of soil and plant-associated and newly described type strains.</title>
        <authorList>
            <person name="Whitman W.B."/>
            <person name="Woyke T."/>
            <person name="Klenk H.P."/>
            <person name="Zhou Y."/>
            <person name="Lilburn T.G."/>
            <person name="Beck B.J."/>
            <person name="De Vos P."/>
            <person name="Vandamme P."/>
            <person name="Eisen J.A."/>
            <person name="Garrity G."/>
            <person name="Hugenholtz P."/>
            <person name="Kyrpides N.C."/>
        </authorList>
    </citation>
    <scope>NUCLEOTIDE SEQUENCE [LARGE SCALE GENOMIC DNA]</scope>
    <source>
        <strain evidence="9 10">CGMCC 1.6858</strain>
    </source>
</reference>
<dbReference type="Proteomes" id="UP000316905">
    <property type="component" value="Unassembled WGS sequence"/>
</dbReference>
<dbReference type="SMART" id="SM00387">
    <property type="entry name" value="HATPase_c"/>
    <property type="match status" value="1"/>
</dbReference>
<dbReference type="Gene3D" id="3.40.50.2300">
    <property type="match status" value="1"/>
</dbReference>
<dbReference type="InterPro" id="IPR003018">
    <property type="entry name" value="GAF"/>
</dbReference>
<evidence type="ECO:0000256" key="1">
    <source>
        <dbReference type="ARBA" id="ARBA00000085"/>
    </source>
</evidence>
<dbReference type="GO" id="GO:0005886">
    <property type="term" value="C:plasma membrane"/>
    <property type="evidence" value="ECO:0007669"/>
    <property type="project" value="UniProtKB-ARBA"/>
</dbReference>
<dbReference type="SUPFAM" id="SSF55874">
    <property type="entry name" value="ATPase domain of HSP90 chaperone/DNA topoisomerase II/histidine kinase"/>
    <property type="match status" value="1"/>
</dbReference>
<keyword evidence="3 6" id="KW-0597">Phosphoprotein</keyword>
<dbReference type="OrthoDB" id="9768069at2"/>
<proteinExistence type="predicted"/>
<keyword evidence="10" id="KW-1185">Reference proteome</keyword>
<dbReference type="PRINTS" id="PR00344">
    <property type="entry name" value="BCTRLSENSOR"/>
</dbReference>
<evidence type="ECO:0000259" key="8">
    <source>
        <dbReference type="PROSITE" id="PS50110"/>
    </source>
</evidence>
<dbReference type="SMART" id="SM00448">
    <property type="entry name" value="REC"/>
    <property type="match status" value="1"/>
</dbReference>
<dbReference type="PANTHER" id="PTHR43047:SF72">
    <property type="entry name" value="OSMOSENSING HISTIDINE PROTEIN KINASE SLN1"/>
    <property type="match status" value="1"/>
</dbReference>
<dbReference type="Gene3D" id="1.10.287.130">
    <property type="match status" value="1"/>
</dbReference>
<dbReference type="FunFam" id="3.30.565.10:FF:000006">
    <property type="entry name" value="Sensor histidine kinase WalK"/>
    <property type="match status" value="1"/>
</dbReference>
<dbReference type="InterPro" id="IPR036097">
    <property type="entry name" value="HisK_dim/P_sf"/>
</dbReference>
<evidence type="ECO:0000259" key="7">
    <source>
        <dbReference type="PROSITE" id="PS50109"/>
    </source>
</evidence>
<dbReference type="SUPFAM" id="SSF52172">
    <property type="entry name" value="CheY-like"/>
    <property type="match status" value="1"/>
</dbReference>
<evidence type="ECO:0000256" key="4">
    <source>
        <dbReference type="ARBA" id="ARBA00022679"/>
    </source>
</evidence>
<dbReference type="AlphaFoldDB" id="A0A562Q8Z2"/>
<dbReference type="InterPro" id="IPR004358">
    <property type="entry name" value="Sig_transdc_His_kin-like_C"/>
</dbReference>
<dbReference type="Pfam" id="PF00512">
    <property type="entry name" value="HisKA"/>
    <property type="match status" value="1"/>
</dbReference>
<dbReference type="InterPro" id="IPR001789">
    <property type="entry name" value="Sig_transdc_resp-reg_receiver"/>
</dbReference>
<dbReference type="Gene3D" id="3.30.450.40">
    <property type="match status" value="2"/>
</dbReference>
<sequence length="724" mass="78483">MPDTHTDDRCAATRAAALQRAALLDAPAEENFDRLTRLAKAFFGVSAAALSVPRDESFFLKSAIGFPEPYATQRCVPKMHLSPCREVVESGRPVVIEDASGREDELETMLLLGFRSYVGIPLTNGEGIVVGSFCVLNHEPRVWSDEDIAHLSDLAASAMTEIDLRSAVAEAARTGSLLAGQKRILEMIARAAPLDDVLAAVATLIDQQASGVRSSVLLLEDGLLMRGAAPSLPETFNCQVHELPINPPIGPCGLAARDRGPVISADIEADPRWTSEFRDLARAHNLRSGWSIPIPSTDGSVLGTFAMYYNEPREPGPVEQQLIDVATHLTGIAIERARAEAALRERAEALALADQRKDEFLAVLAHELRNPLAAIRLALQLQQRKGGGENSRTHEILERQVQHLARLADDLLDVSRITRGKIELRTECLDLNQLVTEVTEDCRADIERQELVFELDVHQAPLYVDGDRTRLAQVTSNILHNAVKFTNRGGRIRVELREQSGYAAVIIEDNGVGISEDVLEHVFKPFTQVEQTLARSKGGLGLGLSLVASLVKMHRGEVTAESEGEGRGSRFTFTLPLTMASTEQVSVEYDDAGSSNNGGLRVLIIEDNVDTAAVLQELLSLDGYETKVAHSGPAGVEAAARFWPHAVVCDLGLPGMDGFAVATELRKQPASASARLIALSGYGQPEDRRRSLEHGFDLHLTKASDPAELLQALAALDLKLASPC</sequence>
<keyword evidence="5 9" id="KW-0418">Kinase</keyword>
<dbReference type="GO" id="GO:0000155">
    <property type="term" value="F:phosphorelay sensor kinase activity"/>
    <property type="evidence" value="ECO:0007669"/>
    <property type="project" value="InterPro"/>
</dbReference>
<organism evidence="9 10">
    <name type="scientific">Pseudomonas duriflava</name>
    <dbReference type="NCBI Taxonomy" id="459528"/>
    <lineage>
        <taxon>Bacteria</taxon>
        <taxon>Pseudomonadati</taxon>
        <taxon>Pseudomonadota</taxon>
        <taxon>Gammaproteobacteria</taxon>
        <taxon>Pseudomonadales</taxon>
        <taxon>Pseudomonadaceae</taxon>
        <taxon>Pseudomonas</taxon>
    </lineage>
</organism>
<dbReference type="RefSeq" id="WP_145143325.1">
    <property type="nucleotide sequence ID" value="NZ_VLKY01000009.1"/>
</dbReference>
<dbReference type="GO" id="GO:0009927">
    <property type="term" value="F:histidine phosphotransfer kinase activity"/>
    <property type="evidence" value="ECO:0007669"/>
    <property type="project" value="TreeGrafter"/>
</dbReference>
<accession>A0A562Q8Z2</accession>
<feature type="domain" description="Response regulatory" evidence="8">
    <location>
        <begin position="601"/>
        <end position="717"/>
    </location>
</feature>
<dbReference type="SUPFAM" id="SSF55781">
    <property type="entry name" value="GAF domain-like"/>
    <property type="match status" value="2"/>
</dbReference>
<evidence type="ECO:0000256" key="2">
    <source>
        <dbReference type="ARBA" id="ARBA00012438"/>
    </source>
</evidence>
<dbReference type="PANTHER" id="PTHR43047">
    <property type="entry name" value="TWO-COMPONENT HISTIDINE PROTEIN KINASE"/>
    <property type="match status" value="1"/>
</dbReference>
<dbReference type="EMBL" id="VLKY01000009">
    <property type="protein sequence ID" value="TWI53189.1"/>
    <property type="molecule type" value="Genomic_DNA"/>
</dbReference>
<feature type="modified residue" description="4-aspartylphosphate" evidence="6">
    <location>
        <position position="650"/>
    </location>
</feature>
<dbReference type="Pfam" id="PF01590">
    <property type="entry name" value="GAF"/>
    <property type="match status" value="1"/>
</dbReference>
<dbReference type="PROSITE" id="PS50109">
    <property type="entry name" value="HIS_KIN"/>
    <property type="match status" value="1"/>
</dbReference>
<dbReference type="SMART" id="SM00065">
    <property type="entry name" value="GAF"/>
    <property type="match status" value="2"/>
</dbReference>
<name>A0A562Q8Z2_9PSED</name>
<evidence type="ECO:0000256" key="5">
    <source>
        <dbReference type="ARBA" id="ARBA00022777"/>
    </source>
</evidence>
<evidence type="ECO:0000256" key="6">
    <source>
        <dbReference type="PROSITE-ProRule" id="PRU00169"/>
    </source>
</evidence>
<gene>
    <name evidence="9" type="ORF">IQ22_03036</name>
</gene>
<dbReference type="SUPFAM" id="SSF47384">
    <property type="entry name" value="Homodimeric domain of signal transducing histidine kinase"/>
    <property type="match status" value="1"/>
</dbReference>
<dbReference type="CDD" id="cd17580">
    <property type="entry name" value="REC_2_DhkD-like"/>
    <property type="match status" value="1"/>
</dbReference>
<protein>
    <recommendedName>
        <fullName evidence="2">histidine kinase</fullName>
        <ecNumber evidence="2">2.7.13.3</ecNumber>
    </recommendedName>
</protein>
<dbReference type="Pfam" id="PF02518">
    <property type="entry name" value="HATPase_c"/>
    <property type="match status" value="1"/>
</dbReference>
<comment type="catalytic activity">
    <reaction evidence="1">
        <text>ATP + protein L-histidine = ADP + protein N-phospho-L-histidine.</text>
        <dbReference type="EC" id="2.7.13.3"/>
    </reaction>
</comment>
<evidence type="ECO:0000313" key="9">
    <source>
        <dbReference type="EMBL" id="TWI53189.1"/>
    </source>
</evidence>
<keyword evidence="4" id="KW-0808">Transferase</keyword>
<dbReference type="CDD" id="cd00082">
    <property type="entry name" value="HisKA"/>
    <property type="match status" value="1"/>
</dbReference>
<dbReference type="EC" id="2.7.13.3" evidence="2"/>
<dbReference type="InterPro" id="IPR003661">
    <property type="entry name" value="HisK_dim/P_dom"/>
</dbReference>
<evidence type="ECO:0000313" key="10">
    <source>
        <dbReference type="Proteomes" id="UP000316905"/>
    </source>
</evidence>
<dbReference type="PROSITE" id="PS50110">
    <property type="entry name" value="RESPONSE_REGULATORY"/>
    <property type="match status" value="1"/>
</dbReference>
<dbReference type="Pfam" id="PF13185">
    <property type="entry name" value="GAF_2"/>
    <property type="match status" value="1"/>
</dbReference>
<dbReference type="Gene3D" id="3.30.565.10">
    <property type="entry name" value="Histidine kinase-like ATPase, C-terminal domain"/>
    <property type="match status" value="1"/>
</dbReference>
<dbReference type="InterPro" id="IPR003594">
    <property type="entry name" value="HATPase_dom"/>
</dbReference>
<feature type="domain" description="Histidine kinase" evidence="7">
    <location>
        <begin position="363"/>
        <end position="579"/>
    </location>
</feature>
<dbReference type="InterPro" id="IPR029016">
    <property type="entry name" value="GAF-like_dom_sf"/>
</dbReference>
<dbReference type="SMART" id="SM00388">
    <property type="entry name" value="HisKA"/>
    <property type="match status" value="1"/>
</dbReference>